<evidence type="ECO:0000313" key="1">
    <source>
        <dbReference type="EMBL" id="GAH83158.1"/>
    </source>
</evidence>
<evidence type="ECO:0008006" key="2">
    <source>
        <dbReference type="Google" id="ProtNLM"/>
    </source>
</evidence>
<gene>
    <name evidence="1" type="ORF">S03H2_64999</name>
</gene>
<reference evidence="1" key="1">
    <citation type="journal article" date="2014" name="Front. Microbiol.">
        <title>High frequency of phylogenetically diverse reductive dehalogenase-homologous genes in deep subseafloor sedimentary metagenomes.</title>
        <authorList>
            <person name="Kawai M."/>
            <person name="Futagami T."/>
            <person name="Toyoda A."/>
            <person name="Takaki Y."/>
            <person name="Nishi S."/>
            <person name="Hori S."/>
            <person name="Arai W."/>
            <person name="Tsubouchi T."/>
            <person name="Morono Y."/>
            <person name="Uchiyama I."/>
            <person name="Ito T."/>
            <person name="Fujiyama A."/>
            <person name="Inagaki F."/>
            <person name="Takami H."/>
        </authorList>
    </citation>
    <scope>NUCLEOTIDE SEQUENCE</scope>
    <source>
        <strain evidence="1">Expedition CK06-06</strain>
    </source>
</reference>
<dbReference type="GO" id="GO:0006265">
    <property type="term" value="P:DNA topological change"/>
    <property type="evidence" value="ECO:0007669"/>
    <property type="project" value="InterPro"/>
</dbReference>
<feature type="non-terminal residue" evidence="1">
    <location>
        <position position="1"/>
    </location>
</feature>
<accession>X1KM80</accession>
<dbReference type="AlphaFoldDB" id="X1KM80"/>
<protein>
    <recommendedName>
        <fullName evidence="2">DNA gyrase subunit A</fullName>
    </recommendedName>
</protein>
<sequence length="80" mass="8759">VRTFKLTEETGKIAASEVVSLSQQAMIISAEGIVIQTPVREEDPRKGITIQGRSTQGVRLMRLDSGDRVVAIACFDKEAR</sequence>
<comment type="caution">
    <text evidence="1">The sequence shown here is derived from an EMBL/GenBank/DDBJ whole genome shotgun (WGS) entry which is preliminary data.</text>
</comment>
<dbReference type="InterPro" id="IPR035516">
    <property type="entry name" value="Gyrase/topoIV_suA_C"/>
</dbReference>
<dbReference type="SUPFAM" id="SSF101904">
    <property type="entry name" value="GyrA/ParC C-terminal domain-like"/>
    <property type="match status" value="1"/>
</dbReference>
<dbReference type="InterPro" id="IPR006691">
    <property type="entry name" value="GyrA/parC_rep"/>
</dbReference>
<dbReference type="GO" id="GO:0003916">
    <property type="term" value="F:DNA topoisomerase activity"/>
    <property type="evidence" value="ECO:0007669"/>
    <property type="project" value="InterPro"/>
</dbReference>
<dbReference type="Pfam" id="PF03989">
    <property type="entry name" value="DNA_gyraseA_C"/>
    <property type="match status" value="1"/>
</dbReference>
<proteinExistence type="predicted"/>
<dbReference type="GO" id="GO:0005524">
    <property type="term" value="F:ATP binding"/>
    <property type="evidence" value="ECO:0007669"/>
    <property type="project" value="InterPro"/>
</dbReference>
<dbReference type="EMBL" id="BARU01042282">
    <property type="protein sequence ID" value="GAH83158.1"/>
    <property type="molecule type" value="Genomic_DNA"/>
</dbReference>
<name>X1KM80_9ZZZZ</name>
<organism evidence="1">
    <name type="scientific">marine sediment metagenome</name>
    <dbReference type="NCBI Taxonomy" id="412755"/>
    <lineage>
        <taxon>unclassified sequences</taxon>
        <taxon>metagenomes</taxon>
        <taxon>ecological metagenomes</taxon>
    </lineage>
</organism>
<dbReference type="Gene3D" id="2.120.10.90">
    <property type="entry name" value="DNA gyrase/topoisomerase IV, subunit A, C-terminal"/>
    <property type="match status" value="1"/>
</dbReference>
<dbReference type="GO" id="GO:0003677">
    <property type="term" value="F:DNA binding"/>
    <property type="evidence" value="ECO:0007669"/>
    <property type="project" value="InterPro"/>
</dbReference>